<evidence type="ECO:0000313" key="3">
    <source>
        <dbReference type="Proteomes" id="UP000186922"/>
    </source>
</evidence>
<dbReference type="AlphaFoldDB" id="A0A1D1V975"/>
<dbReference type="Proteomes" id="UP000186922">
    <property type="component" value="Unassembled WGS sequence"/>
</dbReference>
<sequence length="67" mass="7528">MADECHQNYDPPSKADQVSVGTTRFGGRTQVNEEDPRDGQQIPTHSHGPARASNRERRSQSDMDMDE</sequence>
<feature type="region of interest" description="Disordered" evidence="1">
    <location>
        <begin position="1"/>
        <end position="67"/>
    </location>
</feature>
<reference evidence="2 3" key="1">
    <citation type="journal article" date="2016" name="Nat. Commun.">
        <title>Extremotolerant tardigrade genome and improved radiotolerance of human cultured cells by tardigrade-unique protein.</title>
        <authorList>
            <person name="Hashimoto T."/>
            <person name="Horikawa D.D."/>
            <person name="Saito Y."/>
            <person name="Kuwahara H."/>
            <person name="Kozuka-Hata H."/>
            <person name="Shin-I T."/>
            <person name="Minakuchi Y."/>
            <person name="Ohishi K."/>
            <person name="Motoyama A."/>
            <person name="Aizu T."/>
            <person name="Enomoto A."/>
            <person name="Kondo K."/>
            <person name="Tanaka S."/>
            <person name="Hara Y."/>
            <person name="Koshikawa S."/>
            <person name="Sagara H."/>
            <person name="Miura T."/>
            <person name="Yokobori S."/>
            <person name="Miyagawa K."/>
            <person name="Suzuki Y."/>
            <person name="Kubo T."/>
            <person name="Oyama M."/>
            <person name="Kohara Y."/>
            <person name="Fujiyama A."/>
            <person name="Arakawa K."/>
            <person name="Katayama T."/>
            <person name="Toyoda A."/>
            <person name="Kunieda T."/>
        </authorList>
    </citation>
    <scope>NUCLEOTIDE SEQUENCE [LARGE SCALE GENOMIC DNA]</scope>
    <source>
        <strain evidence="2 3">YOKOZUNA-1</strain>
    </source>
</reference>
<protein>
    <submittedName>
        <fullName evidence="2">Uncharacterized protein</fullName>
    </submittedName>
</protein>
<keyword evidence="3" id="KW-1185">Reference proteome</keyword>
<proteinExistence type="predicted"/>
<gene>
    <name evidence="2" type="primary">RvY_09416-1</name>
    <name evidence="2" type="synonym">RvY_09416.1</name>
    <name evidence="2" type="ORF">RvY_09416</name>
</gene>
<evidence type="ECO:0000313" key="2">
    <source>
        <dbReference type="EMBL" id="GAU98241.1"/>
    </source>
</evidence>
<name>A0A1D1V975_RAMVA</name>
<evidence type="ECO:0000256" key="1">
    <source>
        <dbReference type="SAM" id="MobiDB-lite"/>
    </source>
</evidence>
<accession>A0A1D1V975</accession>
<organism evidence="2 3">
    <name type="scientific">Ramazzottius varieornatus</name>
    <name type="common">Water bear</name>
    <name type="synonym">Tardigrade</name>
    <dbReference type="NCBI Taxonomy" id="947166"/>
    <lineage>
        <taxon>Eukaryota</taxon>
        <taxon>Metazoa</taxon>
        <taxon>Ecdysozoa</taxon>
        <taxon>Tardigrada</taxon>
        <taxon>Eutardigrada</taxon>
        <taxon>Parachela</taxon>
        <taxon>Hypsibioidea</taxon>
        <taxon>Ramazzottiidae</taxon>
        <taxon>Ramazzottius</taxon>
    </lineage>
</organism>
<dbReference type="EMBL" id="BDGG01000004">
    <property type="protein sequence ID" value="GAU98241.1"/>
    <property type="molecule type" value="Genomic_DNA"/>
</dbReference>
<comment type="caution">
    <text evidence="2">The sequence shown here is derived from an EMBL/GenBank/DDBJ whole genome shotgun (WGS) entry which is preliminary data.</text>
</comment>